<gene>
    <name evidence="2" type="ORF">TIFTF001_024425</name>
</gene>
<evidence type="ECO:0000313" key="3">
    <source>
        <dbReference type="Proteomes" id="UP001187192"/>
    </source>
</evidence>
<feature type="region of interest" description="Disordered" evidence="1">
    <location>
        <begin position="37"/>
        <end position="73"/>
    </location>
</feature>
<feature type="compositionally biased region" description="Pro residues" evidence="1">
    <location>
        <begin position="57"/>
        <end position="67"/>
    </location>
</feature>
<dbReference type="AlphaFoldDB" id="A0AA88AGP1"/>
<organism evidence="2 3">
    <name type="scientific">Ficus carica</name>
    <name type="common">Common fig</name>
    <dbReference type="NCBI Taxonomy" id="3494"/>
    <lineage>
        <taxon>Eukaryota</taxon>
        <taxon>Viridiplantae</taxon>
        <taxon>Streptophyta</taxon>
        <taxon>Embryophyta</taxon>
        <taxon>Tracheophyta</taxon>
        <taxon>Spermatophyta</taxon>
        <taxon>Magnoliopsida</taxon>
        <taxon>eudicotyledons</taxon>
        <taxon>Gunneridae</taxon>
        <taxon>Pentapetalae</taxon>
        <taxon>rosids</taxon>
        <taxon>fabids</taxon>
        <taxon>Rosales</taxon>
        <taxon>Moraceae</taxon>
        <taxon>Ficeae</taxon>
        <taxon>Ficus</taxon>
    </lineage>
</organism>
<protein>
    <submittedName>
        <fullName evidence="2">Uncharacterized protein</fullName>
    </submittedName>
</protein>
<comment type="caution">
    <text evidence="2">The sequence shown here is derived from an EMBL/GenBank/DDBJ whole genome shotgun (WGS) entry which is preliminary data.</text>
</comment>
<proteinExistence type="predicted"/>
<dbReference type="Proteomes" id="UP001187192">
    <property type="component" value="Unassembled WGS sequence"/>
</dbReference>
<accession>A0AA88AGP1</accession>
<reference evidence="2" key="1">
    <citation type="submission" date="2023-07" db="EMBL/GenBank/DDBJ databases">
        <title>draft genome sequence of fig (Ficus carica).</title>
        <authorList>
            <person name="Takahashi T."/>
            <person name="Nishimura K."/>
        </authorList>
    </citation>
    <scope>NUCLEOTIDE SEQUENCE</scope>
</reference>
<sequence length="73" mass="7864">MGLEPRPIQARVLYGLVHRPKRQTPALAASLGRCGTVCTPPPPLVPARKLSRFNSPYPQPPPEPYPSPKGTGP</sequence>
<evidence type="ECO:0000313" key="2">
    <source>
        <dbReference type="EMBL" id="GMN55304.1"/>
    </source>
</evidence>
<name>A0AA88AGP1_FICCA</name>
<dbReference type="EMBL" id="BTGU01000056">
    <property type="protein sequence ID" value="GMN55304.1"/>
    <property type="molecule type" value="Genomic_DNA"/>
</dbReference>
<keyword evidence="3" id="KW-1185">Reference proteome</keyword>
<evidence type="ECO:0000256" key="1">
    <source>
        <dbReference type="SAM" id="MobiDB-lite"/>
    </source>
</evidence>